<keyword evidence="5" id="KW-1185">Reference proteome</keyword>
<gene>
    <name evidence="4" type="ORF">B0H50_10837</name>
</gene>
<accession>A0ABX5LMR8</accession>
<keyword evidence="2" id="KW-0472">Membrane</keyword>
<reference evidence="4 5" key="1">
    <citation type="submission" date="2018-05" db="EMBL/GenBank/DDBJ databases">
        <title>Animal gut microbial communities from fecal samples from Wisconsin, USA.</title>
        <authorList>
            <person name="Neumann A."/>
        </authorList>
    </citation>
    <scope>NUCLEOTIDE SEQUENCE [LARGE SCALE GENOMIC DNA]</scope>
    <source>
        <strain evidence="4 5">UWS4</strain>
    </source>
</reference>
<evidence type="ECO:0000259" key="3">
    <source>
        <dbReference type="Pfam" id="PF01103"/>
    </source>
</evidence>
<organism evidence="4 5">
    <name type="scientific">Hallerella porci</name>
    <dbReference type="NCBI Taxonomy" id="1945871"/>
    <lineage>
        <taxon>Bacteria</taxon>
        <taxon>Pseudomonadati</taxon>
        <taxon>Fibrobacterota</taxon>
        <taxon>Fibrobacteria</taxon>
        <taxon>Fibrobacterales</taxon>
        <taxon>Fibrobacteraceae</taxon>
        <taxon>Hallerella</taxon>
    </lineage>
</organism>
<dbReference type="EMBL" id="QGHD01000008">
    <property type="protein sequence ID" value="PWL03194.1"/>
    <property type="molecule type" value="Genomic_DNA"/>
</dbReference>
<protein>
    <submittedName>
        <fullName evidence="4">Surface antigen-like protein</fullName>
    </submittedName>
</protein>
<dbReference type="Gene3D" id="3.10.20.310">
    <property type="entry name" value="membrane protein fhac"/>
    <property type="match status" value="1"/>
</dbReference>
<evidence type="ECO:0000313" key="4">
    <source>
        <dbReference type="EMBL" id="PWL03194.1"/>
    </source>
</evidence>
<dbReference type="InterPro" id="IPR000184">
    <property type="entry name" value="Bac_surfAg_D15"/>
</dbReference>
<feature type="domain" description="Bacterial surface antigen (D15)" evidence="3">
    <location>
        <begin position="210"/>
        <end position="381"/>
    </location>
</feature>
<name>A0ABX5LMR8_9BACT</name>
<evidence type="ECO:0000256" key="2">
    <source>
        <dbReference type="ARBA" id="ARBA00023136"/>
    </source>
</evidence>
<comment type="caution">
    <text evidence="4">The sequence shown here is derived from an EMBL/GenBank/DDBJ whole genome shotgun (WGS) entry which is preliminary data.</text>
</comment>
<dbReference type="Gene3D" id="2.40.160.50">
    <property type="entry name" value="membrane protein fhac: a member of the omp85/tpsb transporter family"/>
    <property type="match status" value="1"/>
</dbReference>
<comment type="subcellular location">
    <subcellularLocation>
        <location evidence="1">Membrane</location>
    </subcellularLocation>
</comment>
<evidence type="ECO:0000313" key="5">
    <source>
        <dbReference type="Proteomes" id="UP000245523"/>
    </source>
</evidence>
<proteinExistence type="predicted"/>
<evidence type="ECO:0000256" key="1">
    <source>
        <dbReference type="ARBA" id="ARBA00004370"/>
    </source>
</evidence>
<dbReference type="Pfam" id="PF01103">
    <property type="entry name" value="Omp85"/>
    <property type="match status" value="1"/>
</dbReference>
<sequence>MLLQLSFAQENCVDGKKVMRIRYAGLSQTKSHVVDRELLNAVGREFSHADFETEKLRFESLDLFSEVSLHCEPNADGVNLEYRFTELLRWIPSPAGKKTDQDGWMLGLALANLNVAGEDIRIETQYRTSIDPLFDSKEFAIYASSPWLFNLPIAWNFEFLRTDSWDDLRNFYDRSCYLHLELDGKLWNDFSLIWAPSYRYVEDYGSVPDLGVGIMLDKRDSKLDPHRGAYEEWRVTRYGVFYDDVENYIEYLWDNRIYIHFGRFITGVSSLVRYRPGTQKFFDRLHQGGANTLRGFEPDSSINGRHEAIWNVEERFELVKRRPFSVMGANLFWGMQIVAGVEGSFLWNTKSPDWEDYRQSIYGGVHFLIPALERIRFEAGYSPDGGSVKIAVGLYDKNVAMRWRSR</sequence>
<dbReference type="Proteomes" id="UP000245523">
    <property type="component" value="Unassembled WGS sequence"/>
</dbReference>